<feature type="compositionally biased region" description="Polar residues" evidence="1">
    <location>
        <begin position="148"/>
        <end position="161"/>
    </location>
</feature>
<dbReference type="Proteomes" id="UP000694843">
    <property type="component" value="Unplaced"/>
</dbReference>
<feature type="compositionally biased region" description="Polar residues" evidence="1">
    <location>
        <begin position="169"/>
        <end position="182"/>
    </location>
</feature>
<dbReference type="RefSeq" id="XP_047741657.1">
    <property type="nucleotide sequence ID" value="XM_047885701.1"/>
</dbReference>
<feature type="compositionally biased region" description="Polar residues" evidence="1">
    <location>
        <begin position="219"/>
        <end position="230"/>
    </location>
</feature>
<feature type="compositionally biased region" description="Basic and acidic residues" evidence="1">
    <location>
        <begin position="183"/>
        <end position="218"/>
    </location>
</feature>
<gene>
    <name evidence="3" type="primary">LOC125179575</name>
</gene>
<sequence>MCWREINSAEEKGAYRPRLSHIFCDASTEIFEWKLENTENNIAIVYSKETMSDVSKKLHCQKMRTNFEFSSQTPPRNARETFDCEKHVEVLLGDLISSILCDHEAIDVTAENRESFSAGLSMSNYYRNVNGMDLNPDETDRNDDETDQNLNKTDQNPAKTDQNPDKMDQNLNKTDQNPAKTDQNPDKMDQNSDETDRNPDKIDQNHSKMDRNSDETDRNLPNSSPSTEENNPAFYDREGLISPPDIGVAENSLNVAKDCHSHEMDWSSQLEKTRYICNKEILYIVATSVTVTQAQRSRLEYLQLTAPWSTGRRLKKSTRGKTKNFRKNVFSIPALKLIFESTSKHRLFGANIHEELRMNVIKGTLKHSSSRNIIGSFQYEKIAPNPGISSEDFPVNDDNGNERGNCNADNEGRRICENYGQNSNGEKEDNMYENNVLADAVNSAVKDSIMDDDAVGNAVEENVLDDDAVEGSILDDDAVEGSILDDDAVEGSILDDDERRRLHDVFGLTSLDDVTHVVRHSYTSAAYTTRSNMVVVGSGGAVVAAIEQRASSDAFPEYDYALQR</sequence>
<protein>
    <submittedName>
        <fullName evidence="3">Uncharacterized protein LOC125179575</fullName>
    </submittedName>
</protein>
<organism evidence="2 3">
    <name type="scientific">Hyalella azteca</name>
    <name type="common">Amphipod</name>
    <dbReference type="NCBI Taxonomy" id="294128"/>
    <lineage>
        <taxon>Eukaryota</taxon>
        <taxon>Metazoa</taxon>
        <taxon>Ecdysozoa</taxon>
        <taxon>Arthropoda</taxon>
        <taxon>Crustacea</taxon>
        <taxon>Multicrustacea</taxon>
        <taxon>Malacostraca</taxon>
        <taxon>Eumalacostraca</taxon>
        <taxon>Peracarida</taxon>
        <taxon>Amphipoda</taxon>
        <taxon>Senticaudata</taxon>
        <taxon>Talitrida</taxon>
        <taxon>Talitroidea</taxon>
        <taxon>Hyalellidae</taxon>
        <taxon>Hyalella</taxon>
    </lineage>
</organism>
<evidence type="ECO:0000313" key="3">
    <source>
        <dbReference type="RefSeq" id="XP_047741657.1"/>
    </source>
</evidence>
<feature type="region of interest" description="Disordered" evidence="1">
    <location>
        <begin position="129"/>
        <end position="243"/>
    </location>
</feature>
<evidence type="ECO:0000256" key="1">
    <source>
        <dbReference type="SAM" id="MobiDB-lite"/>
    </source>
</evidence>
<keyword evidence="2" id="KW-1185">Reference proteome</keyword>
<dbReference type="KEGG" id="hazt:125179575"/>
<dbReference type="GeneID" id="125179575"/>
<reference evidence="3" key="1">
    <citation type="submission" date="2025-08" db="UniProtKB">
        <authorList>
            <consortium name="RefSeq"/>
        </authorList>
    </citation>
    <scope>IDENTIFICATION</scope>
    <source>
        <tissue evidence="3">Whole organism</tissue>
    </source>
</reference>
<name>A0A979FXZ6_HYAAZ</name>
<evidence type="ECO:0000313" key="2">
    <source>
        <dbReference type="Proteomes" id="UP000694843"/>
    </source>
</evidence>
<proteinExistence type="predicted"/>
<dbReference type="AlphaFoldDB" id="A0A979FXZ6"/>
<feature type="compositionally biased region" description="Acidic residues" evidence="1">
    <location>
        <begin position="135"/>
        <end position="147"/>
    </location>
</feature>
<accession>A0A979FXZ6</accession>